<keyword evidence="1" id="KW-0812">Transmembrane</keyword>
<dbReference type="AlphaFoldDB" id="A0A502E6P2"/>
<sequence>MGNNDVAPTAKDTPGPVAGEALKDAARWPGYGLIAIGLAAMALSLAGFAVGRNPLATIGAVVAALALSSGVIWQFAGHRRLQNRRGSGTPERPEDAAPLN</sequence>
<comment type="caution">
    <text evidence="2">The sequence shown here is derived from an EMBL/GenBank/DDBJ whole genome shotgun (WGS) entry which is preliminary data.</text>
</comment>
<name>A0A502E6P2_9MYCO</name>
<evidence type="ECO:0008006" key="4">
    <source>
        <dbReference type="Google" id="ProtNLM"/>
    </source>
</evidence>
<keyword evidence="3" id="KW-1185">Reference proteome</keyword>
<evidence type="ECO:0000313" key="3">
    <source>
        <dbReference type="Proteomes" id="UP000320095"/>
    </source>
</evidence>
<reference evidence="2 3" key="1">
    <citation type="journal article" date="2019" name="Environ. Microbiol.">
        <title>Species interactions and distinct microbial communities in high Arctic permafrost affected cryosols are associated with the CH4 and CO2 gas fluxes.</title>
        <authorList>
            <person name="Altshuler I."/>
            <person name="Hamel J."/>
            <person name="Turney S."/>
            <person name="Magnuson E."/>
            <person name="Levesque R."/>
            <person name="Greer C."/>
            <person name="Whyte L.G."/>
        </authorList>
    </citation>
    <scope>NUCLEOTIDE SEQUENCE [LARGE SCALE GENOMIC DNA]</scope>
    <source>
        <strain evidence="2 3">S5.20</strain>
    </source>
</reference>
<dbReference type="EMBL" id="RCZG01000006">
    <property type="protein sequence ID" value="TPG33024.1"/>
    <property type="molecule type" value="Genomic_DNA"/>
</dbReference>
<feature type="transmembrane region" description="Helical" evidence="1">
    <location>
        <begin position="31"/>
        <end position="50"/>
    </location>
</feature>
<feature type="transmembrane region" description="Helical" evidence="1">
    <location>
        <begin position="56"/>
        <end position="76"/>
    </location>
</feature>
<protein>
    <recommendedName>
        <fullName evidence="4">UsfY protein</fullName>
    </recommendedName>
</protein>
<keyword evidence="1" id="KW-1133">Transmembrane helix</keyword>
<proteinExistence type="predicted"/>
<evidence type="ECO:0000256" key="1">
    <source>
        <dbReference type="SAM" id="Phobius"/>
    </source>
</evidence>
<accession>A0A502E6P2</accession>
<evidence type="ECO:0000313" key="2">
    <source>
        <dbReference type="EMBL" id="TPG33024.1"/>
    </source>
</evidence>
<dbReference type="RefSeq" id="WP_140693042.1">
    <property type="nucleotide sequence ID" value="NZ_RCZG01000006.1"/>
</dbReference>
<keyword evidence="1" id="KW-0472">Membrane</keyword>
<organism evidence="2 3">
    <name type="scientific">Mycolicibacterium hodleri</name>
    <dbReference type="NCBI Taxonomy" id="49897"/>
    <lineage>
        <taxon>Bacteria</taxon>
        <taxon>Bacillati</taxon>
        <taxon>Actinomycetota</taxon>
        <taxon>Actinomycetes</taxon>
        <taxon>Mycobacteriales</taxon>
        <taxon>Mycobacteriaceae</taxon>
        <taxon>Mycolicibacterium</taxon>
    </lineage>
</organism>
<dbReference type="Proteomes" id="UP000320095">
    <property type="component" value="Unassembled WGS sequence"/>
</dbReference>
<gene>
    <name evidence="2" type="ORF">EAH80_16580</name>
</gene>